<feature type="compositionally biased region" description="Polar residues" evidence="1">
    <location>
        <begin position="429"/>
        <end position="445"/>
    </location>
</feature>
<dbReference type="STRING" id="1149755.A0A2J6RZC3"/>
<evidence type="ECO:0000313" key="3">
    <source>
        <dbReference type="Proteomes" id="UP000235786"/>
    </source>
</evidence>
<gene>
    <name evidence="2" type="ORF">L207DRAFT_618627</name>
</gene>
<feature type="region of interest" description="Disordered" evidence="1">
    <location>
        <begin position="565"/>
        <end position="586"/>
    </location>
</feature>
<dbReference type="OrthoDB" id="3549762at2759"/>
<organism evidence="2 3">
    <name type="scientific">Hyaloscypha variabilis (strain UAMH 11265 / GT02V1 / F)</name>
    <name type="common">Meliniomyces variabilis</name>
    <dbReference type="NCBI Taxonomy" id="1149755"/>
    <lineage>
        <taxon>Eukaryota</taxon>
        <taxon>Fungi</taxon>
        <taxon>Dikarya</taxon>
        <taxon>Ascomycota</taxon>
        <taxon>Pezizomycotina</taxon>
        <taxon>Leotiomycetes</taxon>
        <taxon>Helotiales</taxon>
        <taxon>Hyaloscyphaceae</taxon>
        <taxon>Hyaloscypha</taxon>
        <taxon>Hyaloscypha variabilis</taxon>
    </lineage>
</organism>
<sequence length="666" mass="75705">MENCVLGIPSTTSTFHQNAFSSDKPQSIVLITKGLISEVVIPSNNGNLQTRLSRTQPRAKWLDEHEHEHDQDHDLRFTMPTRKRSHKSGFSVDIWATSRPMLSQRDRRLVAEEACVGSVVWLRQRFYYEGDIPCIREGHCTNYKLGEDGYMHPVVLLKVWQRSGSTLPGDLMLAVSELTSFEDTSVDSYTNYKDKYIKFKEAIPILHEGESRWSDPEQLSLESGWLQKKSWIRLQHVLLIHVSCLWKYDWHVGGHGYDQRLDENSYLRLVSLFGIFGDKYESSTSVVHNASSRLQQLAREEGLKYYQDYPLHADVPERATYNQDYGLGNENLLAEPLHHPAGIESDGQKYQATSNYSVSRDDSYYNLNTISEATSQPQDGWEAHSISSRSLPFNSMGMGSISGYPEPIFGSGSGSLLTNLQPQPHPQRHTPNSLANTSKGPQTHHTVHNNFQFFGSTDFFNGAMTSNYGMIPGQAIQPWYRNVGHQLDQGSGHQHSRNPRQNLNPWNYQQVQQLAGQNTSNAVQQPAFQQVPRYSQAPLYHNNHTKERENPFLRLFLELHSRNNSMPTISNDQTPAPETQFRYDPSQQFSPHIPAAPQLATRSVSNPPPNGFLNVPDSTNLTVHTSTAHQHVSPSRRTAPYLEPHDWSCRENWDRLTDGNEHGYGT</sequence>
<name>A0A2J6RZC3_HYAVF</name>
<protein>
    <submittedName>
        <fullName evidence="2">Uncharacterized protein</fullName>
    </submittedName>
</protein>
<accession>A0A2J6RZC3</accession>
<dbReference type="Proteomes" id="UP000235786">
    <property type="component" value="Unassembled WGS sequence"/>
</dbReference>
<dbReference type="EMBL" id="KZ613941">
    <property type="protein sequence ID" value="PMD43868.1"/>
    <property type="molecule type" value="Genomic_DNA"/>
</dbReference>
<feature type="compositionally biased region" description="Polar residues" evidence="1">
    <location>
        <begin position="565"/>
        <end position="577"/>
    </location>
</feature>
<evidence type="ECO:0000256" key="1">
    <source>
        <dbReference type="SAM" id="MobiDB-lite"/>
    </source>
</evidence>
<proteinExistence type="predicted"/>
<feature type="region of interest" description="Disordered" evidence="1">
    <location>
        <begin position="412"/>
        <end position="445"/>
    </location>
</feature>
<reference evidence="2 3" key="1">
    <citation type="submission" date="2016-04" db="EMBL/GenBank/DDBJ databases">
        <title>A degradative enzymes factory behind the ericoid mycorrhizal symbiosis.</title>
        <authorList>
            <consortium name="DOE Joint Genome Institute"/>
            <person name="Martino E."/>
            <person name="Morin E."/>
            <person name="Grelet G."/>
            <person name="Kuo A."/>
            <person name="Kohler A."/>
            <person name="Daghino S."/>
            <person name="Barry K."/>
            <person name="Choi C."/>
            <person name="Cichocki N."/>
            <person name="Clum A."/>
            <person name="Copeland A."/>
            <person name="Hainaut M."/>
            <person name="Haridas S."/>
            <person name="Labutti K."/>
            <person name="Lindquist E."/>
            <person name="Lipzen A."/>
            <person name="Khouja H.-R."/>
            <person name="Murat C."/>
            <person name="Ohm R."/>
            <person name="Olson A."/>
            <person name="Spatafora J."/>
            <person name="Veneault-Fourrey C."/>
            <person name="Henrissat B."/>
            <person name="Grigoriev I."/>
            <person name="Martin F."/>
            <person name="Perotto S."/>
        </authorList>
    </citation>
    <scope>NUCLEOTIDE SEQUENCE [LARGE SCALE GENOMIC DNA]</scope>
    <source>
        <strain evidence="2 3">F</strain>
    </source>
</reference>
<dbReference type="AlphaFoldDB" id="A0A2J6RZC3"/>
<keyword evidence="3" id="KW-1185">Reference proteome</keyword>
<evidence type="ECO:0000313" key="2">
    <source>
        <dbReference type="EMBL" id="PMD43868.1"/>
    </source>
</evidence>